<keyword evidence="7" id="KW-0067">ATP-binding</keyword>
<keyword evidence="5" id="KW-0479">Metal-binding</keyword>
<evidence type="ECO:0000256" key="3">
    <source>
        <dbReference type="ARBA" id="ARBA00012201"/>
    </source>
</evidence>
<keyword evidence="14" id="KW-1185">Reference proteome</keyword>
<dbReference type="EMBL" id="LJIJ01000118">
    <property type="protein sequence ID" value="ODN02252.1"/>
    <property type="molecule type" value="Genomic_DNA"/>
</dbReference>
<evidence type="ECO:0000313" key="14">
    <source>
        <dbReference type="Proteomes" id="UP000094527"/>
    </source>
</evidence>
<accession>A0A1D2NAH2</accession>
<keyword evidence="8" id="KW-0460">Magnesium</keyword>
<dbReference type="Pfam" id="PF00211">
    <property type="entry name" value="Guanylate_cyc"/>
    <property type="match status" value="1"/>
</dbReference>
<dbReference type="PANTHER" id="PTHR45627">
    <property type="entry name" value="ADENYLATE CYCLASE TYPE 1"/>
    <property type="match status" value="1"/>
</dbReference>
<dbReference type="PANTHER" id="PTHR45627:SF12">
    <property type="entry name" value="ADENYLATE CYCLASE TYPE 2"/>
    <property type="match status" value="1"/>
</dbReference>
<evidence type="ECO:0000259" key="12">
    <source>
        <dbReference type="PROSITE" id="PS50125"/>
    </source>
</evidence>
<dbReference type="CDD" id="cd07302">
    <property type="entry name" value="CHD"/>
    <property type="match status" value="1"/>
</dbReference>
<dbReference type="SMART" id="SM00044">
    <property type="entry name" value="CYCc"/>
    <property type="match status" value="1"/>
</dbReference>
<keyword evidence="9" id="KW-1133">Transmembrane helix</keyword>
<evidence type="ECO:0000256" key="10">
    <source>
        <dbReference type="ARBA" id="ARBA00023136"/>
    </source>
</evidence>
<comment type="subcellular location">
    <subcellularLocation>
        <location evidence="2">Membrane</location>
        <topology evidence="2">Multi-pass membrane protein</topology>
    </subcellularLocation>
</comment>
<evidence type="ECO:0000256" key="4">
    <source>
        <dbReference type="ARBA" id="ARBA00022692"/>
    </source>
</evidence>
<evidence type="ECO:0000256" key="11">
    <source>
        <dbReference type="ARBA" id="ARBA00023239"/>
    </source>
</evidence>
<keyword evidence="6" id="KW-0547">Nucleotide-binding</keyword>
<evidence type="ECO:0000256" key="7">
    <source>
        <dbReference type="ARBA" id="ARBA00022840"/>
    </source>
</evidence>
<feature type="non-terminal residue" evidence="13">
    <location>
        <position position="149"/>
    </location>
</feature>
<protein>
    <recommendedName>
        <fullName evidence="3">adenylate cyclase</fullName>
        <ecNumber evidence="3">4.6.1.1</ecNumber>
    </recommendedName>
</protein>
<dbReference type="OMA" id="HNCVRIK"/>
<evidence type="ECO:0000256" key="6">
    <source>
        <dbReference type="ARBA" id="ARBA00022741"/>
    </source>
</evidence>
<dbReference type="EC" id="4.6.1.1" evidence="3"/>
<dbReference type="InterPro" id="IPR029787">
    <property type="entry name" value="Nucleotide_cyclase"/>
</dbReference>
<dbReference type="STRING" id="48709.A0A1D2NAH2"/>
<dbReference type="Proteomes" id="UP000094527">
    <property type="component" value="Unassembled WGS sequence"/>
</dbReference>
<dbReference type="InterPro" id="IPR001054">
    <property type="entry name" value="A/G_cyclase"/>
</dbReference>
<dbReference type="GO" id="GO:0046872">
    <property type="term" value="F:metal ion binding"/>
    <property type="evidence" value="ECO:0007669"/>
    <property type="project" value="UniProtKB-KW"/>
</dbReference>
<gene>
    <name evidence="13" type="ORF">Ocin01_04413</name>
</gene>
<feature type="domain" description="Guanylate cyclase" evidence="12">
    <location>
        <begin position="11"/>
        <end position="138"/>
    </location>
</feature>
<keyword evidence="10" id="KW-0472">Membrane</keyword>
<dbReference type="SUPFAM" id="SSF55073">
    <property type="entry name" value="Nucleotide cyclase"/>
    <property type="match status" value="1"/>
</dbReference>
<organism evidence="13 14">
    <name type="scientific">Orchesella cincta</name>
    <name type="common">Springtail</name>
    <name type="synonym">Podura cincta</name>
    <dbReference type="NCBI Taxonomy" id="48709"/>
    <lineage>
        <taxon>Eukaryota</taxon>
        <taxon>Metazoa</taxon>
        <taxon>Ecdysozoa</taxon>
        <taxon>Arthropoda</taxon>
        <taxon>Hexapoda</taxon>
        <taxon>Collembola</taxon>
        <taxon>Entomobryomorpha</taxon>
        <taxon>Entomobryoidea</taxon>
        <taxon>Orchesellidae</taxon>
        <taxon>Orchesellinae</taxon>
        <taxon>Orchesella</taxon>
    </lineage>
</organism>
<dbReference type="GO" id="GO:0035556">
    <property type="term" value="P:intracellular signal transduction"/>
    <property type="evidence" value="ECO:0007669"/>
    <property type="project" value="InterPro"/>
</dbReference>
<proteinExistence type="predicted"/>
<keyword evidence="4" id="KW-0812">Transmembrane</keyword>
<evidence type="ECO:0000256" key="1">
    <source>
        <dbReference type="ARBA" id="ARBA00001593"/>
    </source>
</evidence>
<dbReference type="GO" id="GO:0007189">
    <property type="term" value="P:adenylate cyclase-activating G protein-coupled receptor signaling pathway"/>
    <property type="evidence" value="ECO:0007669"/>
    <property type="project" value="TreeGrafter"/>
</dbReference>
<dbReference type="PROSITE" id="PS50125">
    <property type="entry name" value="GUANYLATE_CYCLASE_2"/>
    <property type="match status" value="1"/>
</dbReference>
<sequence>ELFVERHENVSILFADIVNFTPLTVKLRADELVETLNELFGRFDEAAVKHNCVRIKLLGDCYYAVSGLQNKTPDHAKNCVRFGFDMIEIIKEVRDALKVDINMRIGIHSGNILSGLLGIYKWQFDIWSKDVTIANHMEQSGLPGMDKDC</sequence>
<dbReference type="GO" id="GO:0006171">
    <property type="term" value="P:cAMP biosynthetic process"/>
    <property type="evidence" value="ECO:0007669"/>
    <property type="project" value="TreeGrafter"/>
</dbReference>
<evidence type="ECO:0000313" key="13">
    <source>
        <dbReference type="EMBL" id="ODN02252.1"/>
    </source>
</evidence>
<dbReference type="GO" id="GO:0004016">
    <property type="term" value="F:adenylate cyclase activity"/>
    <property type="evidence" value="ECO:0007669"/>
    <property type="project" value="UniProtKB-EC"/>
</dbReference>
<reference evidence="13 14" key="1">
    <citation type="journal article" date="2016" name="Genome Biol. Evol.">
        <title>Gene Family Evolution Reflects Adaptation to Soil Environmental Stressors in the Genome of the Collembolan Orchesella cincta.</title>
        <authorList>
            <person name="Faddeeva-Vakhrusheva A."/>
            <person name="Derks M.F."/>
            <person name="Anvar S.Y."/>
            <person name="Agamennone V."/>
            <person name="Suring W."/>
            <person name="Smit S."/>
            <person name="van Straalen N.M."/>
            <person name="Roelofs D."/>
        </authorList>
    </citation>
    <scope>NUCLEOTIDE SEQUENCE [LARGE SCALE GENOMIC DNA]</scope>
    <source>
        <tissue evidence="13">Mixed pool</tissue>
    </source>
</reference>
<evidence type="ECO:0000256" key="5">
    <source>
        <dbReference type="ARBA" id="ARBA00022723"/>
    </source>
</evidence>
<dbReference type="OrthoDB" id="6147412at2759"/>
<evidence type="ECO:0000256" key="2">
    <source>
        <dbReference type="ARBA" id="ARBA00004141"/>
    </source>
</evidence>
<dbReference type="AlphaFoldDB" id="A0A1D2NAH2"/>
<comment type="caution">
    <text evidence="13">The sequence shown here is derived from an EMBL/GenBank/DDBJ whole genome shotgun (WGS) entry which is preliminary data.</text>
</comment>
<dbReference type="GO" id="GO:0005524">
    <property type="term" value="F:ATP binding"/>
    <property type="evidence" value="ECO:0007669"/>
    <property type="project" value="UniProtKB-KW"/>
</dbReference>
<comment type="catalytic activity">
    <reaction evidence="1">
        <text>ATP = 3',5'-cyclic AMP + diphosphate</text>
        <dbReference type="Rhea" id="RHEA:15389"/>
        <dbReference type="ChEBI" id="CHEBI:30616"/>
        <dbReference type="ChEBI" id="CHEBI:33019"/>
        <dbReference type="ChEBI" id="CHEBI:58165"/>
        <dbReference type="EC" id="4.6.1.1"/>
    </reaction>
</comment>
<evidence type="ECO:0000256" key="8">
    <source>
        <dbReference type="ARBA" id="ARBA00022842"/>
    </source>
</evidence>
<dbReference type="GO" id="GO:0007193">
    <property type="term" value="P:adenylate cyclase-inhibiting G protein-coupled receptor signaling pathway"/>
    <property type="evidence" value="ECO:0007669"/>
    <property type="project" value="TreeGrafter"/>
</dbReference>
<dbReference type="GO" id="GO:0005886">
    <property type="term" value="C:plasma membrane"/>
    <property type="evidence" value="ECO:0007669"/>
    <property type="project" value="TreeGrafter"/>
</dbReference>
<evidence type="ECO:0000256" key="9">
    <source>
        <dbReference type="ARBA" id="ARBA00022989"/>
    </source>
</evidence>
<feature type="non-terminal residue" evidence="13">
    <location>
        <position position="1"/>
    </location>
</feature>
<keyword evidence="11" id="KW-0456">Lyase</keyword>
<name>A0A1D2NAH2_ORCCI</name>
<dbReference type="Gene3D" id="3.30.70.1230">
    <property type="entry name" value="Nucleotide cyclase"/>
    <property type="match status" value="1"/>
</dbReference>